<name>A0ABY9E0R6_VITVI</name>
<evidence type="ECO:0000256" key="11">
    <source>
        <dbReference type="SAM" id="Phobius"/>
    </source>
</evidence>
<proteinExistence type="inferred from homology"/>
<dbReference type="Gene3D" id="3.80.10.10">
    <property type="entry name" value="Ribonuclease Inhibitor"/>
    <property type="match status" value="1"/>
</dbReference>
<keyword evidence="6" id="KW-0677">Repeat</keyword>
<evidence type="ECO:0000256" key="1">
    <source>
        <dbReference type="ARBA" id="ARBA00004251"/>
    </source>
</evidence>
<evidence type="ECO:0000256" key="3">
    <source>
        <dbReference type="ARBA" id="ARBA00022475"/>
    </source>
</evidence>
<dbReference type="PANTHER" id="PTHR27004:SF428">
    <property type="entry name" value="OS01G0160600 PROTEIN"/>
    <property type="match status" value="1"/>
</dbReference>
<dbReference type="PRINTS" id="PR00019">
    <property type="entry name" value="LEURICHRPT"/>
</dbReference>
<evidence type="ECO:0000256" key="5">
    <source>
        <dbReference type="ARBA" id="ARBA00022692"/>
    </source>
</evidence>
<evidence type="ECO:0000256" key="9">
    <source>
        <dbReference type="ARBA" id="ARBA00023170"/>
    </source>
</evidence>
<comment type="subcellular location">
    <subcellularLocation>
        <location evidence="1">Cell membrane</location>
        <topology evidence="1">Single-pass type I membrane protein</topology>
    </subcellularLocation>
</comment>
<evidence type="ECO:0000313" key="13">
    <source>
        <dbReference type="Proteomes" id="UP001227230"/>
    </source>
</evidence>
<evidence type="ECO:0000256" key="2">
    <source>
        <dbReference type="ARBA" id="ARBA00009592"/>
    </source>
</evidence>
<comment type="similarity">
    <text evidence="2">Belongs to the RLP family.</text>
</comment>
<dbReference type="EMBL" id="CP126666">
    <property type="protein sequence ID" value="WKA13342.1"/>
    <property type="molecule type" value="Genomic_DNA"/>
</dbReference>
<keyword evidence="7 11" id="KW-1133">Transmembrane helix</keyword>
<protein>
    <recommendedName>
        <fullName evidence="14">Receptor-like protein 12</fullName>
    </recommendedName>
</protein>
<dbReference type="Proteomes" id="UP001227230">
    <property type="component" value="Chromosome 19"/>
</dbReference>
<evidence type="ECO:0008006" key="14">
    <source>
        <dbReference type="Google" id="ProtNLM"/>
    </source>
</evidence>
<dbReference type="InterPro" id="IPR001611">
    <property type="entry name" value="Leu-rich_rpt"/>
</dbReference>
<keyword evidence="4" id="KW-0433">Leucine-rich repeat</keyword>
<evidence type="ECO:0000313" key="12">
    <source>
        <dbReference type="EMBL" id="WKA13342.1"/>
    </source>
</evidence>
<gene>
    <name evidence="12" type="ORF">VitviT2T_030649</name>
</gene>
<keyword evidence="9" id="KW-0675">Receptor</keyword>
<keyword evidence="3" id="KW-1003">Cell membrane</keyword>
<dbReference type="InterPro" id="IPR032675">
    <property type="entry name" value="LRR_dom_sf"/>
</dbReference>
<feature type="transmembrane region" description="Helical" evidence="11">
    <location>
        <begin position="157"/>
        <end position="178"/>
    </location>
</feature>
<dbReference type="PANTHER" id="PTHR27004">
    <property type="entry name" value="RECEPTOR-LIKE PROTEIN 12 ISOFORM X1"/>
    <property type="match status" value="1"/>
</dbReference>
<keyword evidence="10" id="KW-0325">Glycoprotein</keyword>
<organism evidence="12 13">
    <name type="scientific">Vitis vinifera</name>
    <name type="common">Grape</name>
    <dbReference type="NCBI Taxonomy" id="29760"/>
    <lineage>
        <taxon>Eukaryota</taxon>
        <taxon>Viridiplantae</taxon>
        <taxon>Streptophyta</taxon>
        <taxon>Embryophyta</taxon>
        <taxon>Tracheophyta</taxon>
        <taxon>Spermatophyta</taxon>
        <taxon>Magnoliopsida</taxon>
        <taxon>eudicotyledons</taxon>
        <taxon>Gunneridae</taxon>
        <taxon>Pentapetalae</taxon>
        <taxon>rosids</taxon>
        <taxon>Vitales</taxon>
        <taxon>Vitaceae</taxon>
        <taxon>Viteae</taxon>
        <taxon>Vitis</taxon>
    </lineage>
</organism>
<reference evidence="12 13" key="1">
    <citation type="journal article" date="2023" name="Hortic Res">
        <title>The complete reference genome for grapevine (Vitis vinifera L.) genetics and breeding.</title>
        <authorList>
            <person name="Shi X."/>
            <person name="Cao S."/>
            <person name="Wang X."/>
            <person name="Huang S."/>
            <person name="Wang Y."/>
            <person name="Liu Z."/>
            <person name="Liu W."/>
            <person name="Leng X."/>
            <person name="Peng Y."/>
            <person name="Wang N."/>
            <person name="Wang Y."/>
            <person name="Ma Z."/>
            <person name="Xu X."/>
            <person name="Zhang F."/>
            <person name="Xue H."/>
            <person name="Zhong H."/>
            <person name="Wang Y."/>
            <person name="Zhang K."/>
            <person name="Velt A."/>
            <person name="Avia K."/>
            <person name="Holtgrawe D."/>
            <person name="Grimplet J."/>
            <person name="Matus J.T."/>
            <person name="Ware D."/>
            <person name="Wu X."/>
            <person name="Wang H."/>
            <person name="Liu C."/>
            <person name="Fang Y."/>
            <person name="Rustenholz C."/>
            <person name="Cheng Z."/>
            <person name="Xiao H."/>
            <person name="Zhou Y."/>
        </authorList>
    </citation>
    <scope>NUCLEOTIDE SEQUENCE [LARGE SCALE GENOMIC DNA]</scope>
    <source>
        <strain evidence="13">cv. Pinot noir / PN40024</strain>
        <tissue evidence="12">Leaf</tissue>
    </source>
</reference>
<evidence type="ECO:0000256" key="6">
    <source>
        <dbReference type="ARBA" id="ARBA00022737"/>
    </source>
</evidence>
<evidence type="ECO:0000256" key="4">
    <source>
        <dbReference type="ARBA" id="ARBA00022614"/>
    </source>
</evidence>
<dbReference type="Pfam" id="PF00560">
    <property type="entry name" value="LRR_1"/>
    <property type="match status" value="1"/>
</dbReference>
<keyword evidence="5 11" id="KW-0812">Transmembrane</keyword>
<sequence length="212" mass="23796">MVTIKGFYFEFVRIMFTFTMIDLSSNTFQGDIPDFIGSLSSLRELNLSHNNIIGHIPSSLGNLMVLESLHLSSNKLSGRIPRELTSLTFLEVLNLSKNHLTGVIPRGNQFDTFANNSYSGNIGLCGFPLSKKCVVDEASQPPKEEEVESDIGFDWKVILMGYGCGLVVGLSMGCLIFLTRKPKWFVRMIEGDRHKKVRRSTRSTRKQGARRS</sequence>
<evidence type="ECO:0000256" key="7">
    <source>
        <dbReference type="ARBA" id="ARBA00022989"/>
    </source>
</evidence>
<dbReference type="SUPFAM" id="SSF52058">
    <property type="entry name" value="L domain-like"/>
    <property type="match status" value="1"/>
</dbReference>
<accession>A0ABY9E0R6</accession>
<evidence type="ECO:0000256" key="10">
    <source>
        <dbReference type="ARBA" id="ARBA00023180"/>
    </source>
</evidence>
<keyword evidence="13" id="KW-1185">Reference proteome</keyword>
<dbReference type="PROSITE" id="PS51450">
    <property type="entry name" value="LRR"/>
    <property type="match status" value="1"/>
</dbReference>
<evidence type="ECO:0000256" key="8">
    <source>
        <dbReference type="ARBA" id="ARBA00023136"/>
    </source>
</evidence>
<dbReference type="Pfam" id="PF13855">
    <property type="entry name" value="LRR_8"/>
    <property type="match status" value="1"/>
</dbReference>
<keyword evidence="8 11" id="KW-0472">Membrane</keyword>